<dbReference type="AlphaFoldDB" id="W1XK27"/>
<accession>W1XK27</accession>
<feature type="non-terminal residue" evidence="1">
    <location>
        <position position="1"/>
    </location>
</feature>
<comment type="caution">
    <text evidence="1">The sequence shown here is derived from an EMBL/GenBank/DDBJ whole genome shotgun (WGS) entry which is preliminary data.</text>
</comment>
<gene>
    <name evidence="1" type="ORF">Q604_UNBC14761G0001</name>
</gene>
<protein>
    <submittedName>
        <fullName evidence="1">Aminoacylase</fullName>
    </submittedName>
</protein>
<name>W1XK27_9ZZZZ</name>
<dbReference type="EMBL" id="AZMM01014761">
    <property type="protein sequence ID" value="ETJ30723.1"/>
    <property type="molecule type" value="Genomic_DNA"/>
</dbReference>
<evidence type="ECO:0000313" key="1">
    <source>
        <dbReference type="EMBL" id="ETJ30723.1"/>
    </source>
</evidence>
<reference evidence="1" key="1">
    <citation type="submission" date="2013-12" db="EMBL/GenBank/DDBJ databases">
        <title>A Varibaculum cambriense genome reconstructed from a premature infant gut community with otherwise low bacterial novelty that shifts toward anaerobic metabolism during the third week of life.</title>
        <authorList>
            <person name="Brown C.T."/>
            <person name="Sharon I."/>
            <person name="Thomas B.C."/>
            <person name="Castelle C.J."/>
            <person name="Morowitz M.J."/>
            <person name="Banfield J.F."/>
        </authorList>
    </citation>
    <scope>NUCLEOTIDE SEQUENCE</scope>
</reference>
<sequence>FEFKKDYPALYNNPEFTSYVATTLKNAQLDDIKAIDICDYTRFKRI</sequence>
<proteinExistence type="predicted"/>
<organism evidence="1">
    <name type="scientific">human gut metagenome</name>
    <dbReference type="NCBI Taxonomy" id="408170"/>
    <lineage>
        <taxon>unclassified sequences</taxon>
        <taxon>metagenomes</taxon>
        <taxon>organismal metagenomes</taxon>
    </lineage>
</organism>